<reference evidence="1" key="1">
    <citation type="journal article" date="2016" name="Insect Biochem. Mol. Biol.">
        <title>Multifaceted biological insights from a draft genome sequence of the tobacco hornworm moth, Manduca sexta.</title>
        <authorList>
            <person name="Kanost M.R."/>
            <person name="Arrese E.L."/>
            <person name="Cao X."/>
            <person name="Chen Y.R."/>
            <person name="Chellapilla S."/>
            <person name="Goldsmith M.R."/>
            <person name="Grosse-Wilde E."/>
            <person name="Heckel D.G."/>
            <person name="Herndon N."/>
            <person name="Jiang H."/>
            <person name="Papanicolaou A."/>
            <person name="Qu J."/>
            <person name="Soulages J.L."/>
            <person name="Vogel H."/>
            <person name="Walters J."/>
            <person name="Waterhouse R.M."/>
            <person name="Ahn S.J."/>
            <person name="Almeida F.C."/>
            <person name="An C."/>
            <person name="Aqrawi P."/>
            <person name="Bretschneider A."/>
            <person name="Bryant W.B."/>
            <person name="Bucks S."/>
            <person name="Chao H."/>
            <person name="Chevignon G."/>
            <person name="Christen J.M."/>
            <person name="Clarke D.F."/>
            <person name="Dittmer N.T."/>
            <person name="Ferguson L.C.F."/>
            <person name="Garavelou S."/>
            <person name="Gordon K.H.J."/>
            <person name="Gunaratna R.T."/>
            <person name="Han Y."/>
            <person name="Hauser F."/>
            <person name="He Y."/>
            <person name="Heidel-Fischer H."/>
            <person name="Hirsh A."/>
            <person name="Hu Y."/>
            <person name="Jiang H."/>
            <person name="Kalra D."/>
            <person name="Klinner C."/>
            <person name="Konig C."/>
            <person name="Kovar C."/>
            <person name="Kroll A.R."/>
            <person name="Kuwar S.S."/>
            <person name="Lee S.L."/>
            <person name="Lehman R."/>
            <person name="Li K."/>
            <person name="Li Z."/>
            <person name="Liang H."/>
            <person name="Lovelace S."/>
            <person name="Lu Z."/>
            <person name="Mansfield J.H."/>
            <person name="McCulloch K.J."/>
            <person name="Mathew T."/>
            <person name="Morton B."/>
            <person name="Muzny D.M."/>
            <person name="Neunemann D."/>
            <person name="Ongeri F."/>
            <person name="Pauchet Y."/>
            <person name="Pu L.L."/>
            <person name="Pyrousis I."/>
            <person name="Rao X.J."/>
            <person name="Redding A."/>
            <person name="Roesel C."/>
            <person name="Sanchez-Gracia A."/>
            <person name="Schaack S."/>
            <person name="Shukla A."/>
            <person name="Tetreau G."/>
            <person name="Wang Y."/>
            <person name="Xiong G.H."/>
            <person name="Traut W."/>
            <person name="Walsh T.K."/>
            <person name="Worley K.C."/>
            <person name="Wu D."/>
            <person name="Wu W."/>
            <person name="Wu Y.Q."/>
            <person name="Zhang X."/>
            <person name="Zou Z."/>
            <person name="Zucker H."/>
            <person name="Briscoe A.D."/>
            <person name="Burmester T."/>
            <person name="Clem R.J."/>
            <person name="Feyereisen R."/>
            <person name="Grimmelikhuijzen C.J.P."/>
            <person name="Hamodrakas S.J."/>
            <person name="Hansson B.S."/>
            <person name="Huguet E."/>
            <person name="Jermiin L.S."/>
            <person name="Lan Q."/>
            <person name="Lehman H.K."/>
            <person name="Lorenzen M."/>
            <person name="Merzendorfer H."/>
            <person name="Michalopoulos I."/>
            <person name="Morton D.B."/>
            <person name="Muthukrishnan S."/>
            <person name="Oakeshott J.G."/>
            <person name="Palmer W."/>
            <person name="Park Y."/>
            <person name="Passarelli A.L."/>
            <person name="Rozas J."/>
            <person name="Schwartz L.M."/>
            <person name="Smith W."/>
            <person name="Southgate A."/>
            <person name="Vilcinskas A."/>
            <person name="Vogt R."/>
            <person name="Wang P."/>
            <person name="Werren J."/>
            <person name="Yu X.Q."/>
            <person name="Zhou J.J."/>
            <person name="Brown S.J."/>
            <person name="Scherer S.E."/>
            <person name="Richards S."/>
            <person name="Blissard G.W."/>
        </authorList>
    </citation>
    <scope>NUCLEOTIDE SEQUENCE</scope>
</reference>
<keyword evidence="2" id="KW-1185">Reference proteome</keyword>
<comment type="caution">
    <text evidence="1">The sequence shown here is derived from an EMBL/GenBank/DDBJ whole genome shotgun (WGS) entry which is preliminary data.</text>
</comment>
<evidence type="ECO:0000313" key="1">
    <source>
        <dbReference type="EMBL" id="KAG6460396.1"/>
    </source>
</evidence>
<dbReference type="AlphaFoldDB" id="A0A921ZMH1"/>
<name>A0A921ZMH1_MANSE</name>
<proteinExistence type="predicted"/>
<organism evidence="1 2">
    <name type="scientific">Manduca sexta</name>
    <name type="common">Tobacco hawkmoth</name>
    <name type="synonym">Tobacco hornworm</name>
    <dbReference type="NCBI Taxonomy" id="7130"/>
    <lineage>
        <taxon>Eukaryota</taxon>
        <taxon>Metazoa</taxon>
        <taxon>Ecdysozoa</taxon>
        <taxon>Arthropoda</taxon>
        <taxon>Hexapoda</taxon>
        <taxon>Insecta</taxon>
        <taxon>Pterygota</taxon>
        <taxon>Neoptera</taxon>
        <taxon>Endopterygota</taxon>
        <taxon>Lepidoptera</taxon>
        <taxon>Glossata</taxon>
        <taxon>Ditrysia</taxon>
        <taxon>Bombycoidea</taxon>
        <taxon>Sphingidae</taxon>
        <taxon>Sphinginae</taxon>
        <taxon>Sphingini</taxon>
        <taxon>Manduca</taxon>
    </lineage>
</organism>
<accession>A0A921ZMH1</accession>
<sequence length="117" mass="13324">MINQLKNQRIYLKSHTACSNIPNIYARSMKHGQNDHRLSVCHLEGPPDTDFQGLLFEVPTTVWCLTEIAAKKAFNIFRSAAVSSTSIKVEHTQIHCRYLSEIVFSYEKKRCADATPL</sequence>
<evidence type="ECO:0000313" key="2">
    <source>
        <dbReference type="Proteomes" id="UP000791440"/>
    </source>
</evidence>
<dbReference type="EMBL" id="JH668669">
    <property type="protein sequence ID" value="KAG6460396.1"/>
    <property type="molecule type" value="Genomic_DNA"/>
</dbReference>
<dbReference type="Proteomes" id="UP000791440">
    <property type="component" value="Unassembled WGS sequence"/>
</dbReference>
<reference evidence="1" key="2">
    <citation type="submission" date="2020-12" db="EMBL/GenBank/DDBJ databases">
        <authorList>
            <person name="Kanost M."/>
        </authorList>
    </citation>
    <scope>NUCLEOTIDE SEQUENCE</scope>
</reference>
<protein>
    <submittedName>
        <fullName evidence="1">Uncharacterized protein</fullName>
    </submittedName>
</protein>
<gene>
    <name evidence="1" type="ORF">O3G_MSEX011956</name>
</gene>